<proteinExistence type="predicted"/>
<evidence type="ECO:0000313" key="3">
    <source>
        <dbReference type="EMBL" id="GIY02820.1"/>
    </source>
</evidence>
<evidence type="ECO:0000256" key="2">
    <source>
        <dbReference type="SAM" id="Phobius"/>
    </source>
</evidence>
<dbReference type="Proteomes" id="UP001054945">
    <property type="component" value="Unassembled WGS sequence"/>
</dbReference>
<keyword evidence="2" id="KW-1133">Transmembrane helix</keyword>
<keyword evidence="2" id="KW-0472">Membrane</keyword>
<sequence length="143" mass="16639">MSQTSFSPITDAKNTIQPQNNLHSGPGKNNYPFSQGTRIGFPCVPFSLYLIISWIFLARNGTKKMDRRKRWKNAPCFCEQKDYVLINVPSWKRNVTFSRFWPTPGSRALGTRFEFIRRLIEAEERVMEDIFLFHSKIFPGLGC</sequence>
<evidence type="ECO:0000256" key="1">
    <source>
        <dbReference type="SAM" id="MobiDB-lite"/>
    </source>
</evidence>
<organism evidence="3 4">
    <name type="scientific">Caerostris extrusa</name>
    <name type="common">Bark spider</name>
    <name type="synonym">Caerostris bankana</name>
    <dbReference type="NCBI Taxonomy" id="172846"/>
    <lineage>
        <taxon>Eukaryota</taxon>
        <taxon>Metazoa</taxon>
        <taxon>Ecdysozoa</taxon>
        <taxon>Arthropoda</taxon>
        <taxon>Chelicerata</taxon>
        <taxon>Arachnida</taxon>
        <taxon>Araneae</taxon>
        <taxon>Araneomorphae</taxon>
        <taxon>Entelegynae</taxon>
        <taxon>Araneoidea</taxon>
        <taxon>Araneidae</taxon>
        <taxon>Caerostris</taxon>
    </lineage>
</organism>
<protein>
    <submittedName>
        <fullName evidence="3">Uncharacterized protein</fullName>
    </submittedName>
</protein>
<reference evidence="3 4" key="1">
    <citation type="submission" date="2021-06" db="EMBL/GenBank/DDBJ databases">
        <title>Caerostris extrusa draft genome.</title>
        <authorList>
            <person name="Kono N."/>
            <person name="Arakawa K."/>
        </authorList>
    </citation>
    <scope>NUCLEOTIDE SEQUENCE [LARGE SCALE GENOMIC DNA]</scope>
</reference>
<dbReference type="AlphaFoldDB" id="A0AAV4Q079"/>
<comment type="caution">
    <text evidence="3">The sequence shown here is derived from an EMBL/GenBank/DDBJ whole genome shotgun (WGS) entry which is preliminary data.</text>
</comment>
<accession>A0AAV4Q079</accession>
<gene>
    <name evidence="3" type="ORF">CEXT_134891</name>
</gene>
<keyword evidence="4" id="KW-1185">Reference proteome</keyword>
<keyword evidence="2" id="KW-0812">Transmembrane</keyword>
<evidence type="ECO:0000313" key="4">
    <source>
        <dbReference type="Proteomes" id="UP001054945"/>
    </source>
</evidence>
<feature type="compositionally biased region" description="Polar residues" evidence="1">
    <location>
        <begin position="1"/>
        <end position="23"/>
    </location>
</feature>
<feature type="transmembrane region" description="Helical" evidence="2">
    <location>
        <begin position="39"/>
        <end position="58"/>
    </location>
</feature>
<feature type="region of interest" description="Disordered" evidence="1">
    <location>
        <begin position="1"/>
        <end position="29"/>
    </location>
</feature>
<name>A0AAV4Q079_CAEEX</name>
<dbReference type="EMBL" id="BPLR01005506">
    <property type="protein sequence ID" value="GIY02820.1"/>
    <property type="molecule type" value="Genomic_DNA"/>
</dbReference>